<dbReference type="InterPro" id="IPR055944">
    <property type="entry name" value="DUF7522"/>
</dbReference>
<protein>
    <submittedName>
        <fullName evidence="1">Uncharacterized protein</fullName>
    </submittedName>
</protein>
<reference evidence="1 2" key="1">
    <citation type="submission" date="2021-06" db="EMBL/GenBank/DDBJ databases">
        <title>Halomicroarcula sp. a new haloarchaeum isolated from saline soil.</title>
        <authorList>
            <person name="Duran-Viseras A."/>
            <person name="Sanchez-Porro C."/>
            <person name="Ventosa A."/>
        </authorList>
    </citation>
    <scope>NUCLEOTIDE SEQUENCE [LARGE SCALE GENOMIC DNA]</scope>
    <source>
        <strain evidence="1 2">F13</strain>
    </source>
</reference>
<keyword evidence="2" id="KW-1185">Reference proteome</keyword>
<gene>
    <name evidence="1" type="ORF">EGH21_10255</name>
</gene>
<proteinExistence type="predicted"/>
<evidence type="ECO:0000313" key="2">
    <source>
        <dbReference type="Proteomes" id="UP001430377"/>
    </source>
</evidence>
<organism evidence="1 2">
    <name type="scientific">Haloarcula rubra</name>
    <dbReference type="NCBI Taxonomy" id="2487747"/>
    <lineage>
        <taxon>Archaea</taxon>
        <taxon>Methanobacteriati</taxon>
        <taxon>Methanobacteriota</taxon>
        <taxon>Stenosarchaea group</taxon>
        <taxon>Halobacteria</taxon>
        <taxon>Halobacteriales</taxon>
        <taxon>Haloarculaceae</taxon>
        <taxon>Haloarcula</taxon>
    </lineage>
</organism>
<comment type="caution">
    <text evidence="1">The sequence shown here is derived from an EMBL/GenBank/DDBJ whole genome shotgun (WGS) entry which is preliminary data.</text>
</comment>
<name>A0AAW4PQA1_9EURY</name>
<dbReference type="Pfam" id="PF24366">
    <property type="entry name" value="DUF7522"/>
    <property type="match status" value="1"/>
</dbReference>
<accession>A0AAW4PQA1</accession>
<evidence type="ECO:0000313" key="1">
    <source>
        <dbReference type="EMBL" id="MBX0323411.1"/>
    </source>
</evidence>
<dbReference type="AlphaFoldDB" id="A0AAW4PQA1"/>
<dbReference type="Proteomes" id="UP001430377">
    <property type="component" value="Unassembled WGS sequence"/>
</dbReference>
<dbReference type="RefSeq" id="WP_220618380.1">
    <property type="nucleotide sequence ID" value="NZ_RKLR01000003.1"/>
</dbReference>
<dbReference type="EMBL" id="RKLR01000003">
    <property type="protein sequence ID" value="MBX0323411.1"/>
    <property type="molecule type" value="Genomic_DNA"/>
</dbReference>
<sequence>MSLVPSLRDEVGDNLRAVAAYREDTCKILYERPDVQSKPRVIDRIHQELVMEGLGTEHLEDVFDVGRLNCTVHSFEEAMCFHFVRPNISGVFVSIDPDSLLAMREFVDLCKTEPIDSTL</sequence>